<organism evidence="1 2">
    <name type="scientific">Bugula neritina</name>
    <name type="common">Brown bryozoan</name>
    <name type="synonym">Sertularia neritina</name>
    <dbReference type="NCBI Taxonomy" id="10212"/>
    <lineage>
        <taxon>Eukaryota</taxon>
        <taxon>Metazoa</taxon>
        <taxon>Spiralia</taxon>
        <taxon>Lophotrochozoa</taxon>
        <taxon>Bryozoa</taxon>
        <taxon>Gymnolaemata</taxon>
        <taxon>Cheilostomatida</taxon>
        <taxon>Flustrina</taxon>
        <taxon>Buguloidea</taxon>
        <taxon>Bugulidae</taxon>
        <taxon>Bugula</taxon>
    </lineage>
</organism>
<gene>
    <name evidence="1" type="ORF">EB796_006651</name>
</gene>
<accession>A0A7J7K9Y3</accession>
<protein>
    <submittedName>
        <fullName evidence="1">Uncharacterized protein</fullName>
    </submittedName>
</protein>
<reference evidence="1" key="1">
    <citation type="submission" date="2020-06" db="EMBL/GenBank/DDBJ databases">
        <title>Draft genome of Bugula neritina, a colonial animal packing powerful symbionts and potential medicines.</title>
        <authorList>
            <person name="Rayko M."/>
        </authorList>
    </citation>
    <scope>NUCLEOTIDE SEQUENCE [LARGE SCALE GENOMIC DNA]</scope>
    <source>
        <strain evidence="1">Kwan_BN1</strain>
    </source>
</reference>
<evidence type="ECO:0000313" key="1">
    <source>
        <dbReference type="EMBL" id="KAF6035037.1"/>
    </source>
</evidence>
<dbReference type="AlphaFoldDB" id="A0A7J7K9Y3"/>
<proteinExistence type="predicted"/>
<keyword evidence="2" id="KW-1185">Reference proteome</keyword>
<dbReference type="EMBL" id="VXIV02000947">
    <property type="protein sequence ID" value="KAF6035037.1"/>
    <property type="molecule type" value="Genomic_DNA"/>
</dbReference>
<comment type="caution">
    <text evidence="1">The sequence shown here is derived from an EMBL/GenBank/DDBJ whole genome shotgun (WGS) entry which is preliminary data.</text>
</comment>
<evidence type="ECO:0000313" key="2">
    <source>
        <dbReference type="Proteomes" id="UP000593567"/>
    </source>
</evidence>
<sequence length="71" mass="8308">MRFTDVPEVNDLINTFLLLHIMHIEFVGKNLLGGKLIKGNHNLKLIKTAAPNPSMQAIMLIHWKQWECREW</sequence>
<name>A0A7J7K9Y3_BUGNE</name>
<dbReference type="Proteomes" id="UP000593567">
    <property type="component" value="Unassembled WGS sequence"/>
</dbReference>